<dbReference type="EMBL" id="HG994360">
    <property type="protein sequence ID" value="CAF2086737.1"/>
    <property type="molecule type" value="Genomic_DNA"/>
</dbReference>
<dbReference type="AlphaFoldDB" id="A0A816SDY7"/>
<dbReference type="Proteomes" id="UP001295469">
    <property type="component" value="Chromosome A06"/>
</dbReference>
<feature type="region of interest" description="Disordered" evidence="1">
    <location>
        <begin position="1"/>
        <end position="45"/>
    </location>
</feature>
<name>A0A816SDY7_BRANA</name>
<organism evidence="2">
    <name type="scientific">Brassica napus</name>
    <name type="common">Rape</name>
    <dbReference type="NCBI Taxonomy" id="3708"/>
    <lineage>
        <taxon>Eukaryota</taxon>
        <taxon>Viridiplantae</taxon>
        <taxon>Streptophyta</taxon>
        <taxon>Embryophyta</taxon>
        <taxon>Tracheophyta</taxon>
        <taxon>Spermatophyta</taxon>
        <taxon>Magnoliopsida</taxon>
        <taxon>eudicotyledons</taxon>
        <taxon>Gunneridae</taxon>
        <taxon>Pentapetalae</taxon>
        <taxon>rosids</taxon>
        <taxon>malvids</taxon>
        <taxon>Brassicales</taxon>
        <taxon>Brassicaceae</taxon>
        <taxon>Brassiceae</taxon>
        <taxon>Brassica</taxon>
    </lineage>
</organism>
<evidence type="ECO:0000256" key="1">
    <source>
        <dbReference type="SAM" id="MobiDB-lite"/>
    </source>
</evidence>
<proteinExistence type="predicted"/>
<accession>A0A816SDY7</accession>
<gene>
    <name evidence="2" type="ORF">DARMORV10_A06P25940.1</name>
</gene>
<evidence type="ECO:0000313" key="2">
    <source>
        <dbReference type="EMBL" id="CAF2086737.1"/>
    </source>
</evidence>
<feature type="compositionally biased region" description="Polar residues" evidence="1">
    <location>
        <begin position="30"/>
        <end position="45"/>
    </location>
</feature>
<reference evidence="2" key="1">
    <citation type="submission" date="2021-01" db="EMBL/GenBank/DDBJ databases">
        <authorList>
            <consortium name="Genoscope - CEA"/>
            <person name="William W."/>
        </authorList>
    </citation>
    <scope>NUCLEOTIDE SEQUENCE</scope>
</reference>
<protein>
    <submittedName>
        <fullName evidence="2">(rape) hypothetical protein</fullName>
    </submittedName>
</protein>
<sequence length="45" mass="5018">MNDWLPQASYPCGRPRYLLTDVPPQPNSPPTMSSAQIDPSSESWV</sequence>